<organism evidence="2 3">
    <name type="scientific">Virgibacillus xinjiangensis</name>
    <dbReference type="NCBI Taxonomy" id="393090"/>
    <lineage>
        <taxon>Bacteria</taxon>
        <taxon>Bacillati</taxon>
        <taxon>Bacillota</taxon>
        <taxon>Bacilli</taxon>
        <taxon>Bacillales</taxon>
        <taxon>Bacillaceae</taxon>
        <taxon>Virgibacillus</taxon>
    </lineage>
</organism>
<gene>
    <name evidence="2" type="ORF">ACFOGI_12470</name>
</gene>
<keyword evidence="1" id="KW-1133">Transmembrane helix</keyword>
<keyword evidence="1" id="KW-0812">Transmembrane</keyword>
<feature type="transmembrane region" description="Helical" evidence="1">
    <location>
        <begin position="46"/>
        <end position="68"/>
    </location>
</feature>
<name>A0ABV7CXR7_9BACI</name>
<dbReference type="EMBL" id="JBHRSA010000046">
    <property type="protein sequence ID" value="MFC3041053.1"/>
    <property type="molecule type" value="Genomic_DNA"/>
</dbReference>
<keyword evidence="3" id="KW-1185">Reference proteome</keyword>
<sequence>MLIVESMVIWQLEEGIQTYWEALYITGSRIILFGREMPTIEHKLSVLLLTGTSIMGVVIQGVALQWGFSTAENRYKKWKNRKMKPEANKENL</sequence>
<accession>A0ABV7CXR7</accession>
<evidence type="ECO:0000313" key="3">
    <source>
        <dbReference type="Proteomes" id="UP001595279"/>
    </source>
</evidence>
<reference evidence="3" key="1">
    <citation type="journal article" date="2019" name="Int. J. Syst. Evol. Microbiol.">
        <title>The Global Catalogue of Microorganisms (GCM) 10K type strain sequencing project: providing services to taxonomists for standard genome sequencing and annotation.</title>
        <authorList>
            <consortium name="The Broad Institute Genomics Platform"/>
            <consortium name="The Broad Institute Genome Sequencing Center for Infectious Disease"/>
            <person name="Wu L."/>
            <person name="Ma J."/>
        </authorList>
    </citation>
    <scope>NUCLEOTIDE SEQUENCE [LARGE SCALE GENOMIC DNA]</scope>
    <source>
        <strain evidence="3">KCTC 13128</strain>
    </source>
</reference>
<evidence type="ECO:0000256" key="1">
    <source>
        <dbReference type="SAM" id="Phobius"/>
    </source>
</evidence>
<comment type="caution">
    <text evidence="2">The sequence shown here is derived from an EMBL/GenBank/DDBJ whole genome shotgun (WGS) entry which is preliminary data.</text>
</comment>
<keyword evidence="1" id="KW-0472">Membrane</keyword>
<proteinExistence type="predicted"/>
<dbReference type="RefSeq" id="WP_390273022.1">
    <property type="nucleotide sequence ID" value="NZ_JBHRSA010000046.1"/>
</dbReference>
<protein>
    <submittedName>
        <fullName evidence="2">Uncharacterized protein</fullName>
    </submittedName>
</protein>
<dbReference type="Proteomes" id="UP001595279">
    <property type="component" value="Unassembled WGS sequence"/>
</dbReference>
<evidence type="ECO:0000313" key="2">
    <source>
        <dbReference type="EMBL" id="MFC3041053.1"/>
    </source>
</evidence>